<dbReference type="InterPro" id="IPR036156">
    <property type="entry name" value="Beta-gal/glucu_dom_sf"/>
</dbReference>
<feature type="signal peptide" evidence="4">
    <location>
        <begin position="1"/>
        <end position="25"/>
    </location>
</feature>
<dbReference type="InterPro" id="IPR040605">
    <property type="entry name" value="Glyco_hydro2_dom5"/>
</dbReference>
<dbReference type="EMBL" id="CP040749">
    <property type="protein sequence ID" value="QCX40320.1"/>
    <property type="molecule type" value="Genomic_DNA"/>
</dbReference>
<organism evidence="10 11">
    <name type="scientific">Aureibaculum algae</name>
    <dbReference type="NCBI Taxonomy" id="2584122"/>
    <lineage>
        <taxon>Bacteria</taxon>
        <taxon>Pseudomonadati</taxon>
        <taxon>Bacteroidota</taxon>
        <taxon>Flavobacteriia</taxon>
        <taxon>Flavobacteriales</taxon>
        <taxon>Flavobacteriaceae</taxon>
        <taxon>Aureibaculum</taxon>
    </lineage>
</organism>
<dbReference type="AlphaFoldDB" id="A0A5B7TVI0"/>
<dbReference type="GO" id="GO:0005975">
    <property type="term" value="P:carbohydrate metabolic process"/>
    <property type="evidence" value="ECO:0007669"/>
    <property type="project" value="InterPro"/>
</dbReference>
<dbReference type="GO" id="GO:0004553">
    <property type="term" value="F:hydrolase activity, hydrolyzing O-glycosyl compounds"/>
    <property type="evidence" value="ECO:0007669"/>
    <property type="project" value="InterPro"/>
</dbReference>
<dbReference type="InterPro" id="IPR006101">
    <property type="entry name" value="Glyco_hydro_2"/>
</dbReference>
<proteinExistence type="inferred from homology"/>
<evidence type="ECO:0000256" key="2">
    <source>
        <dbReference type="ARBA" id="ARBA00022801"/>
    </source>
</evidence>
<feature type="domain" description="Glycosyl hydrolases family 2 sugar binding" evidence="7">
    <location>
        <begin position="86"/>
        <end position="179"/>
    </location>
</feature>
<dbReference type="RefSeq" id="WP_138951235.1">
    <property type="nucleotide sequence ID" value="NZ_CP040749.1"/>
</dbReference>
<evidence type="ECO:0000259" key="8">
    <source>
        <dbReference type="Pfam" id="PF16355"/>
    </source>
</evidence>
<dbReference type="PANTHER" id="PTHR42732:SF1">
    <property type="entry name" value="BETA-MANNOSIDASE"/>
    <property type="match status" value="1"/>
</dbReference>
<dbReference type="SUPFAM" id="SSF51445">
    <property type="entry name" value="(Trans)glycosidases"/>
    <property type="match status" value="1"/>
</dbReference>
<dbReference type="Pfam" id="PF00703">
    <property type="entry name" value="Glyco_hydro_2"/>
    <property type="match status" value="1"/>
</dbReference>
<dbReference type="KEGG" id="fbe:FF125_18395"/>
<feature type="chain" id="PRO_5023093518" evidence="4">
    <location>
        <begin position="26"/>
        <end position="844"/>
    </location>
</feature>
<name>A0A5B7TVI0_9FLAO</name>
<feature type="domain" description="Glycoside hydrolase family 2 catalytic" evidence="6">
    <location>
        <begin position="301"/>
        <end position="442"/>
    </location>
</feature>
<evidence type="ECO:0000313" key="11">
    <source>
        <dbReference type="Proteomes" id="UP000306229"/>
    </source>
</evidence>
<dbReference type="Pfam" id="PF02837">
    <property type="entry name" value="Glyco_hydro_2_N"/>
    <property type="match status" value="1"/>
</dbReference>
<dbReference type="Pfam" id="PF16355">
    <property type="entry name" value="DUF4982"/>
    <property type="match status" value="1"/>
</dbReference>
<dbReference type="Pfam" id="PF18565">
    <property type="entry name" value="Glyco_hydro2_C5"/>
    <property type="match status" value="1"/>
</dbReference>
<dbReference type="PRINTS" id="PR00132">
    <property type="entry name" value="GLHYDRLASE2"/>
</dbReference>
<comment type="similarity">
    <text evidence="1">Belongs to the glycosyl hydrolase 2 family.</text>
</comment>
<protein>
    <submittedName>
        <fullName evidence="10">Glycoside hydrolase family 2 protein</fullName>
    </submittedName>
</protein>
<dbReference type="Proteomes" id="UP000306229">
    <property type="component" value="Chromosome"/>
</dbReference>
<feature type="domain" description="Glycoside hydrolase family 2 immunoglobulin-like beta-sandwich" evidence="5">
    <location>
        <begin position="191"/>
        <end position="294"/>
    </location>
</feature>
<dbReference type="SUPFAM" id="SSF49785">
    <property type="entry name" value="Galactose-binding domain-like"/>
    <property type="match status" value="1"/>
</dbReference>
<keyword evidence="11" id="KW-1185">Reference proteome</keyword>
<sequence length="844" mass="96115">MTKQLISIKKWSLLLCLCFTFQMYAQVEREQDFNFDWKFSLDQKGDAFSRGLNDSKWRDVNLPHDWSVEFPFEEKLEGATGYLPGGLGWYRKQFSINLEENQSAFILFDGVYNNSEVWLNGKKLGANPYGYSPFYFDITPFLTKDGKNNLIAVKVDHTRYADSRWYTGSGIYRNVKLITVNKTHIPIWGTYVTTPKVTTNEATVQIQTTIKNTAKRKTKIILQSVILDANGKEIAKKEDKVTVKGNGQEVFKQNIQIASPKLWDTENPNMYNVVSTLKINDELIDQYATPFGIRTLRFTAKEGFFLNDKFTLVKGVCLHHDGGLVGAAVPKGVWKRRLMQLKEAGVNAIRTSHNPFSKEFLDLCDTMGFLVQDEIFDELDYPKDKRLNYHDRIVDSITRGYTNHFQKWGESDLKRTILRDRNHPSIFQWSIGNEIEWTYLHYRYITGLWPDPNDPQKTEGFWGGLPIYSPEELKQRYNSWDKKEHILAETAKRLNGWIKSLDTTRPTIANLIIPQVSLVSGYADAIDIAGFSYRNSIIPWAQKHFPNKQVTITECPGGWDDWKQVLENPGVFSIFMWTGIDYMGESNEKWPIKGGWGEILDLAGFKLQGYNYFKSIWVDEPHISLGTLPLEKSSFLADKLSGQAIPKDKNSYKWRNTNTHWNYKDGDSILVEVASNLATVELFLNDKTLGSRSMSECPDRIFRWVVPYEKGVLTAKAGFAKQKIIANLSTTSEPIGLQITTDKTELTSDGYDVAHIVAQLVDKDGNLVKTSNAKVTFDVKGSVRILGVDNGAGDNIQNFQSNELMTSKGRCLLIVQSKRDVVGKAEIKATTENFSSAVIQLDVK</sequence>
<dbReference type="InterPro" id="IPR006104">
    <property type="entry name" value="Glyco_hydro_2_N"/>
</dbReference>
<evidence type="ECO:0000256" key="4">
    <source>
        <dbReference type="SAM" id="SignalP"/>
    </source>
</evidence>
<gene>
    <name evidence="10" type="ORF">FF125_18395</name>
</gene>
<evidence type="ECO:0000259" key="7">
    <source>
        <dbReference type="Pfam" id="PF02837"/>
    </source>
</evidence>
<evidence type="ECO:0000259" key="9">
    <source>
        <dbReference type="Pfam" id="PF18565"/>
    </source>
</evidence>
<feature type="domain" description="Glycoside hydrolase family 2" evidence="9">
    <location>
        <begin position="737"/>
        <end position="839"/>
    </location>
</feature>
<accession>A0A5B7TVI0</accession>
<keyword evidence="2 10" id="KW-0378">Hydrolase</keyword>
<keyword evidence="3" id="KW-0326">Glycosidase</keyword>
<evidence type="ECO:0000256" key="1">
    <source>
        <dbReference type="ARBA" id="ARBA00007401"/>
    </source>
</evidence>
<dbReference type="InterPro" id="IPR008979">
    <property type="entry name" value="Galactose-bd-like_sf"/>
</dbReference>
<dbReference type="InterPro" id="IPR013783">
    <property type="entry name" value="Ig-like_fold"/>
</dbReference>
<reference evidence="10 11" key="1">
    <citation type="submission" date="2019-05" db="EMBL/GenBank/DDBJ databases">
        <title>Algicella ahnfeltiae gen. nov., sp. nov., a novel marine bacterium of the family Flavobacteriaceae isolated from a red alga.</title>
        <authorList>
            <person name="Nedashkovskaya O.I."/>
            <person name="Kukhlevskiy A.D."/>
            <person name="Kim S.-G."/>
            <person name="Zhukova N.V."/>
            <person name="Mikhailov V.V."/>
        </authorList>
    </citation>
    <scope>NUCLEOTIDE SEQUENCE [LARGE SCALE GENOMIC DNA]</scope>
    <source>
        <strain evidence="10 11">10Alg115</strain>
    </source>
</reference>
<dbReference type="InterPro" id="IPR032311">
    <property type="entry name" value="DUF4982"/>
</dbReference>
<evidence type="ECO:0000256" key="3">
    <source>
        <dbReference type="ARBA" id="ARBA00023295"/>
    </source>
</evidence>
<dbReference type="PANTHER" id="PTHR42732">
    <property type="entry name" value="BETA-GALACTOSIDASE"/>
    <property type="match status" value="1"/>
</dbReference>
<dbReference type="InterPro" id="IPR006103">
    <property type="entry name" value="Glyco_hydro_2_cat"/>
</dbReference>
<dbReference type="InterPro" id="IPR006102">
    <property type="entry name" value="Ig-like_GH2"/>
</dbReference>
<feature type="domain" description="DUF4982" evidence="8">
    <location>
        <begin position="666"/>
        <end position="717"/>
    </location>
</feature>
<evidence type="ECO:0000259" key="5">
    <source>
        <dbReference type="Pfam" id="PF00703"/>
    </source>
</evidence>
<dbReference type="OrthoDB" id="9801077at2"/>
<dbReference type="Gene3D" id="3.20.20.80">
    <property type="entry name" value="Glycosidases"/>
    <property type="match status" value="1"/>
</dbReference>
<dbReference type="Pfam" id="PF02836">
    <property type="entry name" value="Glyco_hydro_2_C"/>
    <property type="match status" value="1"/>
</dbReference>
<dbReference type="InterPro" id="IPR051913">
    <property type="entry name" value="GH2_Domain-Containing"/>
</dbReference>
<dbReference type="SUPFAM" id="SSF49303">
    <property type="entry name" value="beta-Galactosidase/glucuronidase domain"/>
    <property type="match status" value="1"/>
</dbReference>
<dbReference type="Gene3D" id="2.60.120.260">
    <property type="entry name" value="Galactose-binding domain-like"/>
    <property type="match status" value="1"/>
</dbReference>
<dbReference type="InterPro" id="IPR017853">
    <property type="entry name" value="GH"/>
</dbReference>
<dbReference type="Gene3D" id="2.60.40.10">
    <property type="entry name" value="Immunoglobulins"/>
    <property type="match status" value="3"/>
</dbReference>
<keyword evidence="4" id="KW-0732">Signal</keyword>
<evidence type="ECO:0000259" key="6">
    <source>
        <dbReference type="Pfam" id="PF02836"/>
    </source>
</evidence>
<evidence type="ECO:0000313" key="10">
    <source>
        <dbReference type="EMBL" id="QCX40320.1"/>
    </source>
</evidence>